<evidence type="ECO:0000256" key="1">
    <source>
        <dbReference type="SAM" id="MobiDB-lite"/>
    </source>
</evidence>
<dbReference type="Proteomes" id="UP000199012">
    <property type="component" value="Unassembled WGS sequence"/>
</dbReference>
<feature type="region of interest" description="Disordered" evidence="1">
    <location>
        <begin position="112"/>
        <end position="135"/>
    </location>
</feature>
<organism evidence="2 3">
    <name type="scientific">Cellulomonas marina</name>
    <dbReference type="NCBI Taxonomy" id="988821"/>
    <lineage>
        <taxon>Bacteria</taxon>
        <taxon>Bacillati</taxon>
        <taxon>Actinomycetota</taxon>
        <taxon>Actinomycetes</taxon>
        <taxon>Micrococcales</taxon>
        <taxon>Cellulomonadaceae</taxon>
        <taxon>Cellulomonas</taxon>
    </lineage>
</organism>
<feature type="compositionally biased region" description="Acidic residues" evidence="1">
    <location>
        <begin position="122"/>
        <end position="135"/>
    </location>
</feature>
<dbReference type="STRING" id="988821.SAMN05421867_111148"/>
<dbReference type="AlphaFoldDB" id="A0A1I0ZJQ5"/>
<proteinExistence type="predicted"/>
<evidence type="ECO:0000313" key="3">
    <source>
        <dbReference type="Proteomes" id="UP000199012"/>
    </source>
</evidence>
<accession>A0A1I0ZJQ5</accession>
<reference evidence="3" key="1">
    <citation type="submission" date="2016-10" db="EMBL/GenBank/DDBJ databases">
        <authorList>
            <person name="Varghese N."/>
            <person name="Submissions S."/>
        </authorList>
    </citation>
    <scope>NUCLEOTIDE SEQUENCE [LARGE SCALE GENOMIC DNA]</scope>
    <source>
        <strain evidence="3">CGMCC 4.6945</strain>
    </source>
</reference>
<gene>
    <name evidence="2" type="ORF">SAMN05421867_111148</name>
</gene>
<name>A0A1I0ZJQ5_9CELL</name>
<sequence>MRSEFGATEADDDPRVLALEQQVGGLNARLYDLVHGTLGVHPDLTGMAWDDEGDGDEDALGVDPDVETFHLGFVVSRPPADRTFDSALDLVDAGGAEIVERLQVAGFEVGEWGTARGGPVSFEDDDADDEGEDGL</sequence>
<protein>
    <submittedName>
        <fullName evidence="2">Uncharacterized protein</fullName>
    </submittedName>
</protein>
<dbReference type="EMBL" id="FOKA01000011">
    <property type="protein sequence ID" value="SFB25999.1"/>
    <property type="molecule type" value="Genomic_DNA"/>
</dbReference>
<evidence type="ECO:0000313" key="2">
    <source>
        <dbReference type="EMBL" id="SFB25999.1"/>
    </source>
</evidence>
<keyword evidence="3" id="KW-1185">Reference proteome</keyword>